<proteinExistence type="inferred from homology"/>
<comment type="similarity">
    <text evidence="2">Belongs to the short-chain dehydrogenases/reductases (SDR) family.</text>
</comment>
<dbReference type="Pfam" id="PF00106">
    <property type="entry name" value="adh_short"/>
    <property type="match status" value="1"/>
</dbReference>
<dbReference type="InterPro" id="IPR002347">
    <property type="entry name" value="SDR_fam"/>
</dbReference>
<keyword evidence="1 3" id="KW-0560">Oxidoreductase</keyword>
<evidence type="ECO:0000256" key="2">
    <source>
        <dbReference type="RuleBase" id="RU000363"/>
    </source>
</evidence>
<dbReference type="CDD" id="cd05327">
    <property type="entry name" value="retinol-DH_like_SDR_c_like"/>
    <property type="match status" value="1"/>
</dbReference>
<dbReference type="PRINTS" id="PR00080">
    <property type="entry name" value="SDRFAMILY"/>
</dbReference>
<dbReference type="NCBIfam" id="NF004846">
    <property type="entry name" value="PRK06197.1"/>
    <property type="match status" value="1"/>
</dbReference>
<dbReference type="AlphaFoldDB" id="A0A1Y5NZN7"/>
<dbReference type="Gene3D" id="3.40.50.720">
    <property type="entry name" value="NAD(P)-binding Rossmann-like Domain"/>
    <property type="match status" value="1"/>
</dbReference>
<dbReference type="InterPro" id="IPR036291">
    <property type="entry name" value="NAD(P)-bd_dom_sf"/>
</dbReference>
<dbReference type="GO" id="GO:0016491">
    <property type="term" value="F:oxidoreductase activity"/>
    <property type="evidence" value="ECO:0007669"/>
    <property type="project" value="UniProtKB-KW"/>
</dbReference>
<sequence length="305" mass="31873">MNTATHTRDWTTAEIPDLAGRTVIITGANSGIGFETARAFADHGAHVVLAVRDGQKGEAAAAQIGTSAEVRLLDLADLGSVRRFAGAWDGDIHILVNNAGVMIPPLGRTKDGFELQFGINHLGHFALTNLLLPHITGRVVTVASGAHRSGTIDFDDLNWEQRRYGGGSGGYSQSKLANLLFTLELQRRLTASGSRVLAMAAHPGMAATNLGSHSGNPFLTALGSLVVRLFAQDATGGAAPTLFAATAPIPGGSYAGPGNRREMIGAPVLVGRSDAATDPRTAERLWDASEELTHVPYPAAQLNAS</sequence>
<dbReference type="PANTHER" id="PTHR43157">
    <property type="entry name" value="PHOSPHATIDYLINOSITOL-GLYCAN BIOSYNTHESIS CLASS F PROTEIN-RELATED"/>
    <property type="match status" value="1"/>
</dbReference>
<dbReference type="RefSeq" id="WP_295574990.1">
    <property type="nucleotide sequence ID" value="NZ_FLQR01000006.1"/>
</dbReference>
<name>A0A1Y5NZN7_9MICO</name>
<evidence type="ECO:0000313" key="3">
    <source>
        <dbReference type="EMBL" id="SBS71883.1"/>
    </source>
</evidence>
<evidence type="ECO:0000256" key="1">
    <source>
        <dbReference type="ARBA" id="ARBA00023002"/>
    </source>
</evidence>
<dbReference type="PANTHER" id="PTHR43157:SF31">
    <property type="entry name" value="PHOSPHATIDYLINOSITOL-GLYCAN BIOSYNTHESIS CLASS F PROTEIN"/>
    <property type="match status" value="1"/>
</dbReference>
<organism evidence="3">
    <name type="scientific">uncultured Microbacterium sp</name>
    <dbReference type="NCBI Taxonomy" id="191216"/>
    <lineage>
        <taxon>Bacteria</taxon>
        <taxon>Bacillati</taxon>
        <taxon>Actinomycetota</taxon>
        <taxon>Actinomycetes</taxon>
        <taxon>Micrococcales</taxon>
        <taxon>Microbacteriaceae</taxon>
        <taxon>Microbacterium</taxon>
        <taxon>environmental samples</taxon>
    </lineage>
</organism>
<dbReference type="EC" id="1.1.1.-" evidence="3"/>
<gene>
    <name evidence="3" type="primary">RDH</name>
    <name evidence="3" type="ORF">MIPYR_20277</name>
</gene>
<dbReference type="PRINTS" id="PR00081">
    <property type="entry name" value="GDHRDH"/>
</dbReference>
<accession>A0A1Y5NZN7</accession>
<dbReference type="EMBL" id="FLQR01000006">
    <property type="protein sequence ID" value="SBS71883.1"/>
    <property type="molecule type" value="Genomic_DNA"/>
</dbReference>
<dbReference type="SUPFAM" id="SSF51735">
    <property type="entry name" value="NAD(P)-binding Rossmann-fold domains"/>
    <property type="match status" value="1"/>
</dbReference>
<protein>
    <submittedName>
        <fullName evidence="3">Retinol dehydrogenase 13</fullName>
        <ecNumber evidence="3">1.1.1.-</ecNumber>
    </submittedName>
</protein>
<reference evidence="3" key="1">
    <citation type="submission" date="2016-03" db="EMBL/GenBank/DDBJ databases">
        <authorList>
            <person name="Ploux O."/>
        </authorList>
    </citation>
    <scope>NUCLEOTIDE SEQUENCE</scope>
    <source>
        <strain evidence="3">UC1</strain>
    </source>
</reference>